<comment type="similarity">
    <text evidence="2">Belongs to the thioredoxin family.</text>
</comment>
<sequence length="209" mass="23947">MNNRMKSLLLTLLILCGANTVAAYELKEGLDYDVVPQQIMVDDTVKVYFSFRCGHCAAFDSVYYQVSKHLPDQVCLTKIPLFNLHDELDLLYAKSFAVAQQNGVEFQYTREMFEALKNRQAPKCVKTMTQFFAKSLNIKPSLFKTHFEARETENKLAGYLLDAERLEVKAVPTVIVGNTYHVTPKRVTSFEEYKVLIQKVVGKHIRRPA</sequence>
<evidence type="ECO:0000256" key="1">
    <source>
        <dbReference type="ARBA" id="ARBA00022729"/>
    </source>
</evidence>
<evidence type="ECO:0000256" key="3">
    <source>
        <dbReference type="PIRSR" id="PIRSR001488-1"/>
    </source>
</evidence>
<evidence type="ECO:0000256" key="2">
    <source>
        <dbReference type="PIRNR" id="PIRNR001488"/>
    </source>
</evidence>
<feature type="signal peptide" evidence="4">
    <location>
        <begin position="1"/>
        <end position="23"/>
    </location>
</feature>
<keyword evidence="2" id="KW-0574">Periplasm</keyword>
<organism evidence="6 7">
    <name type="scientific">Vibrio nigripulchritudo SOn1</name>
    <dbReference type="NCBI Taxonomy" id="1238450"/>
    <lineage>
        <taxon>Bacteria</taxon>
        <taxon>Pseudomonadati</taxon>
        <taxon>Pseudomonadota</taxon>
        <taxon>Gammaproteobacteria</taxon>
        <taxon>Vibrionales</taxon>
        <taxon>Vibrionaceae</taxon>
        <taxon>Vibrio</taxon>
    </lineage>
</organism>
<evidence type="ECO:0000259" key="5">
    <source>
        <dbReference type="Pfam" id="PF13462"/>
    </source>
</evidence>
<dbReference type="PANTHER" id="PTHR35891:SF3">
    <property type="entry name" value="THIOL:DISULFIDE INTERCHANGE PROTEIN DSBL"/>
    <property type="match status" value="1"/>
</dbReference>
<comment type="subcellular location">
    <subcellularLocation>
        <location evidence="2">Periplasm</location>
    </subcellularLocation>
</comment>
<dbReference type="PANTHER" id="PTHR35891">
    <property type="entry name" value="THIOL:DISULFIDE INTERCHANGE PROTEIN DSBA"/>
    <property type="match status" value="1"/>
</dbReference>
<dbReference type="InterPro" id="IPR012336">
    <property type="entry name" value="Thioredoxin-like_fold"/>
</dbReference>
<comment type="caution">
    <text evidence="6">The sequence shown here is derived from an EMBL/GenBank/DDBJ whole genome shotgun (WGS) entry which is preliminary data.</text>
</comment>
<protein>
    <recommendedName>
        <fullName evidence="2">Thiol:disulfide interchange protein</fullName>
    </recommendedName>
</protein>
<keyword evidence="6" id="KW-0413">Isomerase</keyword>
<reference evidence="6 7" key="1">
    <citation type="journal article" date="2013" name="ISME J.">
        <title>Comparative genomics of pathogenic lineages of Vibrio nigripulchritudo identifies virulence-associated traits.</title>
        <authorList>
            <person name="Goudenege D."/>
            <person name="Labreuche Y."/>
            <person name="Krin E."/>
            <person name="Ansquer D."/>
            <person name="Mangenot S."/>
            <person name="Calteau A."/>
            <person name="Medigue C."/>
            <person name="Mazel D."/>
            <person name="Polz M.F."/>
            <person name="Le Roux F."/>
        </authorList>
    </citation>
    <scope>NUCLEOTIDE SEQUENCE [LARGE SCALE GENOMIC DNA]</scope>
    <source>
        <strain evidence="6 7">SOn1</strain>
    </source>
</reference>
<dbReference type="GO" id="GO:0042597">
    <property type="term" value="C:periplasmic space"/>
    <property type="evidence" value="ECO:0007669"/>
    <property type="project" value="UniProtKB-SubCell"/>
</dbReference>
<evidence type="ECO:0000313" key="6">
    <source>
        <dbReference type="EMBL" id="CCO47486.1"/>
    </source>
</evidence>
<feature type="chain" id="PRO_5043539545" description="Thiol:disulfide interchange protein" evidence="4">
    <location>
        <begin position="24"/>
        <end position="209"/>
    </location>
</feature>
<dbReference type="PIRSF" id="PIRSF001488">
    <property type="entry name" value="Tdi_protein"/>
    <property type="match status" value="1"/>
</dbReference>
<dbReference type="SUPFAM" id="SSF52833">
    <property type="entry name" value="Thioredoxin-like"/>
    <property type="match status" value="1"/>
</dbReference>
<dbReference type="Pfam" id="PF13462">
    <property type="entry name" value="Thioredoxin_4"/>
    <property type="match status" value="1"/>
</dbReference>
<dbReference type="InterPro" id="IPR023205">
    <property type="entry name" value="DsbA/DsbL"/>
</dbReference>
<proteinExistence type="inferred from homology"/>
<feature type="disulfide bond" description="Redox-active" evidence="3">
    <location>
        <begin position="53"/>
        <end position="56"/>
    </location>
</feature>
<accession>A0AAV2VS01</accession>
<dbReference type="InterPro" id="IPR050824">
    <property type="entry name" value="Thiol_disulfide_DsbA"/>
</dbReference>
<evidence type="ECO:0000313" key="7">
    <source>
        <dbReference type="Proteomes" id="UP000018211"/>
    </source>
</evidence>
<dbReference type="InterPro" id="IPR036249">
    <property type="entry name" value="Thioredoxin-like_sf"/>
</dbReference>
<keyword evidence="1 4" id="KW-0732">Signal</keyword>
<dbReference type="AlphaFoldDB" id="A0AAV2VS01"/>
<dbReference type="RefSeq" id="WP_022612284.1">
    <property type="nucleotide sequence ID" value="NZ_LK391965.1"/>
</dbReference>
<feature type="domain" description="Thioredoxin-like fold" evidence="5">
    <location>
        <begin position="43"/>
        <end position="191"/>
    </location>
</feature>
<dbReference type="Proteomes" id="UP000018211">
    <property type="component" value="Unassembled WGS sequence"/>
</dbReference>
<gene>
    <name evidence="6" type="ORF">VIBNISOn1_30182</name>
</gene>
<name>A0AAV2VS01_9VIBR</name>
<dbReference type="Gene3D" id="3.40.30.10">
    <property type="entry name" value="Glutaredoxin"/>
    <property type="match status" value="1"/>
</dbReference>
<dbReference type="GO" id="GO:0016853">
    <property type="term" value="F:isomerase activity"/>
    <property type="evidence" value="ECO:0007669"/>
    <property type="project" value="UniProtKB-KW"/>
</dbReference>
<keyword evidence="2" id="KW-1015">Disulfide bond</keyword>
<evidence type="ECO:0000256" key="4">
    <source>
        <dbReference type="SAM" id="SignalP"/>
    </source>
</evidence>
<dbReference type="EMBL" id="CAOF01000120">
    <property type="protein sequence ID" value="CCO47486.1"/>
    <property type="molecule type" value="Genomic_DNA"/>
</dbReference>